<dbReference type="Pfam" id="PF13193">
    <property type="entry name" value="AMP-binding_C"/>
    <property type="match status" value="1"/>
</dbReference>
<dbReference type="InterPro" id="IPR042099">
    <property type="entry name" value="ANL_N_sf"/>
</dbReference>
<name>A0ABN2G1D4_9ACTN</name>
<evidence type="ECO:0000259" key="3">
    <source>
        <dbReference type="Pfam" id="PF00501"/>
    </source>
</evidence>
<dbReference type="Proteomes" id="UP001500618">
    <property type="component" value="Unassembled WGS sequence"/>
</dbReference>
<feature type="domain" description="AMP-dependent synthetase/ligase" evidence="3">
    <location>
        <begin position="3"/>
        <end position="136"/>
    </location>
</feature>
<keyword evidence="2" id="KW-0436">Ligase</keyword>
<gene>
    <name evidence="5" type="ORF">GCM10009765_11380</name>
</gene>
<evidence type="ECO:0000256" key="2">
    <source>
        <dbReference type="ARBA" id="ARBA00022598"/>
    </source>
</evidence>
<comment type="caution">
    <text evidence="5">The sequence shown here is derived from an EMBL/GenBank/DDBJ whole genome shotgun (WGS) entry which is preliminary data.</text>
</comment>
<reference evidence="5 6" key="1">
    <citation type="journal article" date="2019" name="Int. J. Syst. Evol. Microbiol.">
        <title>The Global Catalogue of Microorganisms (GCM) 10K type strain sequencing project: providing services to taxonomists for standard genome sequencing and annotation.</title>
        <authorList>
            <consortium name="The Broad Institute Genomics Platform"/>
            <consortium name="The Broad Institute Genome Sequencing Center for Infectious Disease"/>
            <person name="Wu L."/>
            <person name="Ma J."/>
        </authorList>
    </citation>
    <scope>NUCLEOTIDE SEQUENCE [LARGE SCALE GENOMIC DNA]</scope>
    <source>
        <strain evidence="5 6">JCM 14718</strain>
    </source>
</reference>
<dbReference type="Gene3D" id="3.40.50.12780">
    <property type="entry name" value="N-terminal domain of ligase-like"/>
    <property type="match status" value="1"/>
</dbReference>
<evidence type="ECO:0000256" key="1">
    <source>
        <dbReference type="ARBA" id="ARBA00006432"/>
    </source>
</evidence>
<feature type="domain" description="AMP-binding enzyme C-terminal" evidence="4">
    <location>
        <begin position="195"/>
        <end position="270"/>
    </location>
</feature>
<evidence type="ECO:0000313" key="6">
    <source>
        <dbReference type="Proteomes" id="UP001500618"/>
    </source>
</evidence>
<evidence type="ECO:0000259" key="4">
    <source>
        <dbReference type="Pfam" id="PF13193"/>
    </source>
</evidence>
<dbReference type="InterPro" id="IPR045851">
    <property type="entry name" value="AMP-bd_C_sf"/>
</dbReference>
<dbReference type="SUPFAM" id="SSF56801">
    <property type="entry name" value="Acetyl-CoA synthetase-like"/>
    <property type="match status" value="1"/>
</dbReference>
<dbReference type="InterPro" id="IPR025110">
    <property type="entry name" value="AMP-bd_C"/>
</dbReference>
<organism evidence="5 6">
    <name type="scientific">Fodinicola feengrottensis</name>
    <dbReference type="NCBI Taxonomy" id="435914"/>
    <lineage>
        <taxon>Bacteria</taxon>
        <taxon>Bacillati</taxon>
        <taxon>Actinomycetota</taxon>
        <taxon>Actinomycetes</taxon>
        <taxon>Mycobacteriales</taxon>
        <taxon>Fodinicola</taxon>
    </lineage>
</organism>
<dbReference type="InterPro" id="IPR000873">
    <property type="entry name" value="AMP-dep_synth/lig_dom"/>
</dbReference>
<dbReference type="EMBL" id="BAAANY010000004">
    <property type="protein sequence ID" value="GAA1663642.1"/>
    <property type="molecule type" value="Genomic_DNA"/>
</dbReference>
<protein>
    <recommendedName>
        <fullName evidence="7">AMP-binding protein</fullName>
    </recommendedName>
</protein>
<evidence type="ECO:0000313" key="5">
    <source>
        <dbReference type="EMBL" id="GAA1663642.1"/>
    </source>
</evidence>
<keyword evidence="6" id="KW-1185">Reference proteome</keyword>
<dbReference type="PANTHER" id="PTHR43201:SF5">
    <property type="entry name" value="MEDIUM-CHAIN ACYL-COA LIGASE ACSF2, MITOCHONDRIAL"/>
    <property type="match status" value="1"/>
</dbReference>
<sequence>MVSGAEYALGPRFSASRFWSDAARHGATFTYLLGAMVSILASKEPADHDRSHQIRAALSPATPPALLEPFFERFGVVLIDGYGSTETNSVIAASRRERRPGYIGRVQPGFSVRIVDEDGRAVPAGTSGELLLRSDQPFAFGSGYFRMPEATVESWRDLWFHTGDRVCQESDGWIRFVDRIKDVIRRRGENISSLEVEQVLAEHPEIAEVAVYAVDSELGEDEVMAAIVVRPDAHLRFDSLVEFLTPRLAAFAIPRFVKLCSDLPRTENGKVRKAVLREQGREAADWDRQANP</sequence>
<accession>A0ABN2G1D4</accession>
<proteinExistence type="inferred from homology"/>
<evidence type="ECO:0008006" key="7">
    <source>
        <dbReference type="Google" id="ProtNLM"/>
    </source>
</evidence>
<dbReference type="Pfam" id="PF00501">
    <property type="entry name" value="AMP-binding"/>
    <property type="match status" value="1"/>
</dbReference>
<comment type="similarity">
    <text evidence="1">Belongs to the ATP-dependent AMP-binding enzyme family.</text>
</comment>
<dbReference type="Gene3D" id="3.30.300.30">
    <property type="match status" value="1"/>
</dbReference>
<dbReference type="PANTHER" id="PTHR43201">
    <property type="entry name" value="ACYL-COA SYNTHETASE"/>
    <property type="match status" value="1"/>
</dbReference>